<dbReference type="RefSeq" id="XP_024369547.1">
    <property type="nucleotide sequence ID" value="XM_024513779.2"/>
</dbReference>
<feature type="compositionally biased region" description="Low complexity" evidence="1">
    <location>
        <begin position="119"/>
        <end position="129"/>
    </location>
</feature>
<feature type="compositionally biased region" description="Low complexity" evidence="1">
    <location>
        <begin position="391"/>
        <end position="402"/>
    </location>
</feature>
<dbReference type="GO" id="GO:0045892">
    <property type="term" value="P:negative regulation of DNA-templated transcription"/>
    <property type="evidence" value="ECO:0000318"/>
    <property type="project" value="GO_Central"/>
</dbReference>
<feature type="domain" description="CBF1-interacting co-repressor CIR N-terminal" evidence="2">
    <location>
        <begin position="28"/>
        <end position="64"/>
    </location>
</feature>
<dbReference type="Gramene" id="Pp3c3_31660V3.2">
    <property type="protein sequence ID" value="Pp3c3_31660V3.2"/>
    <property type="gene ID" value="Pp3c3_31660"/>
</dbReference>
<feature type="compositionally biased region" description="Basic residues" evidence="1">
    <location>
        <begin position="356"/>
        <end position="371"/>
    </location>
</feature>
<dbReference type="SMART" id="SM01083">
    <property type="entry name" value="Cir_N"/>
    <property type="match status" value="1"/>
</dbReference>
<organism evidence="3">
    <name type="scientific">Physcomitrium patens</name>
    <name type="common">Spreading-leaved earth moss</name>
    <name type="synonym">Physcomitrella patens</name>
    <dbReference type="NCBI Taxonomy" id="3218"/>
    <lineage>
        <taxon>Eukaryota</taxon>
        <taxon>Viridiplantae</taxon>
        <taxon>Streptophyta</taxon>
        <taxon>Embryophyta</taxon>
        <taxon>Bryophyta</taxon>
        <taxon>Bryophytina</taxon>
        <taxon>Bryopsida</taxon>
        <taxon>Funariidae</taxon>
        <taxon>Funariales</taxon>
        <taxon>Funariaceae</taxon>
        <taxon>Physcomitrium</taxon>
    </lineage>
</organism>
<dbReference type="InterPro" id="IPR041670">
    <property type="entry name" value="Znf-CCHC_6"/>
</dbReference>
<feature type="compositionally biased region" description="Basic and acidic residues" evidence="1">
    <location>
        <begin position="315"/>
        <end position="324"/>
    </location>
</feature>
<reference evidence="3 5" key="1">
    <citation type="journal article" date="2008" name="Science">
        <title>The Physcomitrella genome reveals evolutionary insights into the conquest of land by plants.</title>
        <authorList>
            <person name="Rensing S."/>
            <person name="Lang D."/>
            <person name="Zimmer A."/>
            <person name="Terry A."/>
            <person name="Salamov A."/>
            <person name="Shapiro H."/>
            <person name="Nishiyama T."/>
            <person name="Perroud P.-F."/>
            <person name="Lindquist E."/>
            <person name="Kamisugi Y."/>
            <person name="Tanahashi T."/>
            <person name="Sakakibara K."/>
            <person name="Fujita T."/>
            <person name="Oishi K."/>
            <person name="Shin-I T."/>
            <person name="Kuroki Y."/>
            <person name="Toyoda A."/>
            <person name="Suzuki Y."/>
            <person name="Hashimoto A."/>
            <person name="Yamaguchi K."/>
            <person name="Sugano A."/>
            <person name="Kohara Y."/>
            <person name="Fujiyama A."/>
            <person name="Anterola A."/>
            <person name="Aoki S."/>
            <person name="Ashton N."/>
            <person name="Barbazuk W.B."/>
            <person name="Barker E."/>
            <person name="Bennetzen J."/>
            <person name="Bezanilla M."/>
            <person name="Blankenship R."/>
            <person name="Cho S.H."/>
            <person name="Dutcher S."/>
            <person name="Estelle M."/>
            <person name="Fawcett J.A."/>
            <person name="Gundlach H."/>
            <person name="Hanada K."/>
            <person name="Heyl A."/>
            <person name="Hicks K.A."/>
            <person name="Hugh J."/>
            <person name="Lohr M."/>
            <person name="Mayer K."/>
            <person name="Melkozernov A."/>
            <person name="Murata T."/>
            <person name="Nelson D."/>
            <person name="Pils B."/>
            <person name="Prigge M."/>
            <person name="Reiss B."/>
            <person name="Renner T."/>
            <person name="Rombauts S."/>
            <person name="Rushton P."/>
            <person name="Sanderfoot A."/>
            <person name="Schween G."/>
            <person name="Shiu S.-H."/>
            <person name="Stueber K."/>
            <person name="Theodoulou F.L."/>
            <person name="Tu H."/>
            <person name="Van de Peer Y."/>
            <person name="Verrier P.J."/>
            <person name="Waters E."/>
            <person name="Wood A."/>
            <person name="Yang L."/>
            <person name="Cove D."/>
            <person name="Cuming A."/>
            <person name="Hasebe M."/>
            <person name="Lucas S."/>
            <person name="Mishler D.B."/>
            <person name="Reski R."/>
            <person name="Grigoriev I."/>
            <person name="Quatrano R.S."/>
            <person name="Boore J.L."/>
        </authorList>
    </citation>
    <scope>NUCLEOTIDE SEQUENCE [LARGE SCALE GENOMIC DNA]</scope>
    <source>
        <strain evidence="4 5">cv. Gransden 2004</strain>
    </source>
</reference>
<dbReference type="Proteomes" id="UP000006727">
    <property type="component" value="Chromosome 3"/>
</dbReference>
<proteinExistence type="predicted"/>
<dbReference type="OrthoDB" id="6253837at2759"/>
<dbReference type="Pfam" id="PF10197">
    <property type="entry name" value="Cir_N"/>
    <property type="match status" value="1"/>
</dbReference>
<dbReference type="OMA" id="CSMYSIS"/>
<dbReference type="PANTHER" id="PTHR13151:SF2">
    <property type="entry name" value="COREPRESSOR INTERACTING WITH RBPJ 1"/>
    <property type="match status" value="1"/>
</dbReference>
<dbReference type="InterPro" id="IPR019339">
    <property type="entry name" value="CIR_N_dom"/>
</dbReference>
<name>A9S8A8_PHYPA</name>
<gene>
    <name evidence="4" type="primary">LOC112279389</name>
    <name evidence="3" type="ORF">PHYPA_005230</name>
</gene>
<sequence length="499" mass="56841">MKKTSNEEVEYKQKSGTAWSHSYLNQKPWHPLSYPNQRRKWIAEQQNAQKERKAEEVAHEFAQQQEFFRQTSVMSKKEKEKVEALQAVGFMYMRPPGYNAESARAAEIADERRKLGLEAPPSSSQAAPADVIPQGEAGGAEAEVKKKPRVKDVFGRNVATEAEFAVLKDAPKLDTGVVGRVKPFAIEIRNVKCAKCGGFGHQSGDRECPLKDVITPNELERLKRNDPLQAIIAQATGDEPFKWELKNQPGAMSPARGGFKPDDPNQQILADEDIYDEYGGFLAGGGDGEDLDGEGKLAMPDILASLTKEQRKELAALRIDEKKRKEDRRKKKKKKRKIRKDSDSSESSDGSDKKEKQRRYKHRSHKPKKKKSMSDVHRSERGHRSKHRYSESSLTDSSSESDGVATVLEPANASSRKYSEDSDDSVDKRVTVSETHDKHHRRYSSSRSKEEKVHSKNRSHRRQKKAALHADLDEVHESFKRERDKDYKEHRHDLSKHRR</sequence>
<dbReference type="HOGENOM" id="CLU_033287_1_0_1"/>
<reference evidence="3 5" key="2">
    <citation type="journal article" date="2018" name="Plant J.">
        <title>The Physcomitrella patens chromosome-scale assembly reveals moss genome structure and evolution.</title>
        <authorList>
            <person name="Lang D."/>
            <person name="Ullrich K.K."/>
            <person name="Murat F."/>
            <person name="Fuchs J."/>
            <person name="Jenkins J."/>
            <person name="Haas F.B."/>
            <person name="Piednoel M."/>
            <person name="Gundlach H."/>
            <person name="Van Bel M."/>
            <person name="Meyberg R."/>
            <person name="Vives C."/>
            <person name="Morata J."/>
            <person name="Symeonidi A."/>
            <person name="Hiss M."/>
            <person name="Muchero W."/>
            <person name="Kamisugi Y."/>
            <person name="Saleh O."/>
            <person name="Blanc G."/>
            <person name="Decker E.L."/>
            <person name="van Gessel N."/>
            <person name="Grimwood J."/>
            <person name="Hayes R.D."/>
            <person name="Graham S.W."/>
            <person name="Gunter L.E."/>
            <person name="McDaniel S.F."/>
            <person name="Hoernstein S.N.W."/>
            <person name="Larsson A."/>
            <person name="Li F.W."/>
            <person name="Perroud P.F."/>
            <person name="Phillips J."/>
            <person name="Ranjan P."/>
            <person name="Rokshar D.S."/>
            <person name="Rothfels C.J."/>
            <person name="Schneider L."/>
            <person name="Shu S."/>
            <person name="Stevenson D.W."/>
            <person name="Thummler F."/>
            <person name="Tillich M."/>
            <person name="Villarreal Aguilar J.C."/>
            <person name="Widiez T."/>
            <person name="Wong G.K."/>
            <person name="Wymore A."/>
            <person name="Zhang Y."/>
            <person name="Zimmer A.D."/>
            <person name="Quatrano R.S."/>
            <person name="Mayer K.F.X."/>
            <person name="Goodstein D."/>
            <person name="Casacuberta J.M."/>
            <person name="Vandepoele K."/>
            <person name="Reski R."/>
            <person name="Cuming A.C."/>
            <person name="Tuskan G.A."/>
            <person name="Maumus F."/>
            <person name="Salse J."/>
            <person name="Schmutz J."/>
            <person name="Rensing S.A."/>
        </authorList>
    </citation>
    <scope>NUCLEOTIDE SEQUENCE [LARGE SCALE GENOMIC DNA]</scope>
    <source>
        <strain evidence="4 5">cv. Gransden 2004</strain>
    </source>
</reference>
<dbReference type="Gramene" id="Pp3c3_31660V3.1">
    <property type="protein sequence ID" value="Pp3c3_31660V3.1"/>
    <property type="gene ID" value="Pp3c3_31660"/>
</dbReference>
<dbReference type="GeneID" id="112279389"/>
<dbReference type="EnsemblPlants" id="Pp3c3_31660V3.2">
    <property type="protein sequence ID" value="Pp3c3_31660V3.2"/>
    <property type="gene ID" value="Pp3c3_31660"/>
</dbReference>
<dbReference type="Pfam" id="PF15288">
    <property type="entry name" value="zf-CCHC_6"/>
    <property type="match status" value="1"/>
</dbReference>
<keyword evidence="5" id="KW-1185">Reference proteome</keyword>
<feature type="region of interest" description="Disordered" evidence="1">
    <location>
        <begin position="117"/>
        <end position="144"/>
    </location>
</feature>
<dbReference type="InterPro" id="IPR040014">
    <property type="entry name" value="CIR1"/>
</dbReference>
<feature type="region of interest" description="Disordered" evidence="1">
    <location>
        <begin position="246"/>
        <end position="266"/>
    </location>
</feature>
<feature type="compositionally biased region" description="Basic residues" evidence="1">
    <location>
        <begin position="455"/>
        <end position="467"/>
    </location>
</feature>
<evidence type="ECO:0000313" key="4">
    <source>
        <dbReference type="EnsemblPlants" id="Pp3c3_31660V3.1"/>
    </source>
</evidence>
<evidence type="ECO:0000259" key="2">
    <source>
        <dbReference type="SMART" id="SM01083"/>
    </source>
</evidence>
<dbReference type="GO" id="GO:0003714">
    <property type="term" value="F:transcription corepressor activity"/>
    <property type="evidence" value="ECO:0000318"/>
    <property type="project" value="GO_Central"/>
</dbReference>
<evidence type="ECO:0000313" key="5">
    <source>
        <dbReference type="Proteomes" id="UP000006727"/>
    </source>
</evidence>
<feature type="region of interest" description="Disordered" evidence="1">
    <location>
        <begin position="315"/>
        <end position="499"/>
    </location>
</feature>
<evidence type="ECO:0000313" key="3">
    <source>
        <dbReference type="EMBL" id="PNR58235.1"/>
    </source>
</evidence>
<dbReference type="AlphaFoldDB" id="A9S8A8"/>
<dbReference type="PANTHER" id="PTHR13151">
    <property type="entry name" value="CBF1 INTERACTING COREPRESSOR CIR"/>
    <property type="match status" value="1"/>
</dbReference>
<feature type="compositionally biased region" description="Basic and acidic residues" evidence="1">
    <location>
        <begin position="417"/>
        <end position="437"/>
    </location>
</feature>
<dbReference type="EMBL" id="ABEU02000003">
    <property type="protein sequence ID" value="PNR58235.1"/>
    <property type="molecule type" value="Genomic_DNA"/>
</dbReference>
<accession>A9S8A8</accession>
<dbReference type="GO" id="GO:0005634">
    <property type="term" value="C:nucleus"/>
    <property type="evidence" value="ECO:0000318"/>
    <property type="project" value="GO_Central"/>
</dbReference>
<feature type="compositionally biased region" description="Basic residues" evidence="1">
    <location>
        <begin position="325"/>
        <end position="339"/>
    </location>
</feature>
<reference evidence="4" key="3">
    <citation type="submission" date="2020-12" db="UniProtKB">
        <authorList>
            <consortium name="EnsemblPlants"/>
        </authorList>
    </citation>
    <scope>IDENTIFICATION</scope>
</reference>
<dbReference type="PaxDb" id="3218-PP1S55_269V6.1"/>
<feature type="compositionally biased region" description="Basic and acidic residues" evidence="1">
    <location>
        <begin position="468"/>
        <end position="492"/>
    </location>
</feature>
<dbReference type="KEGG" id="ppp:112279389"/>
<evidence type="ECO:0000256" key="1">
    <source>
        <dbReference type="SAM" id="MobiDB-lite"/>
    </source>
</evidence>
<dbReference type="STRING" id="3218.A9S8A8"/>
<dbReference type="eggNOG" id="KOG3794">
    <property type="taxonomic scope" value="Eukaryota"/>
</dbReference>
<protein>
    <recommendedName>
        <fullName evidence="2">CBF1-interacting co-repressor CIR N-terminal domain-containing protein</fullName>
    </recommendedName>
</protein>
<dbReference type="EnsemblPlants" id="Pp3c3_31660V3.1">
    <property type="protein sequence ID" value="Pp3c3_31660V3.1"/>
    <property type="gene ID" value="Pp3c3_31660"/>
</dbReference>